<dbReference type="CDD" id="cd16917">
    <property type="entry name" value="HATPase_UhpB-NarQ-NarX-like"/>
    <property type="match status" value="1"/>
</dbReference>
<dbReference type="InterPro" id="IPR003594">
    <property type="entry name" value="HATPase_dom"/>
</dbReference>
<dbReference type="Gene3D" id="3.30.565.10">
    <property type="entry name" value="Histidine kinase-like ATPase, C-terminal domain"/>
    <property type="match status" value="1"/>
</dbReference>
<proteinExistence type="predicted"/>
<evidence type="ECO:0000256" key="2">
    <source>
        <dbReference type="ARBA" id="ARBA00022777"/>
    </source>
</evidence>
<name>A0A1H8JUK0_9MICO</name>
<sequence>MQRIFKERDRLLRRAVQAAGLTGSATTFACLLVPGGLEADARLWAVVLVLVMVAGQYLLGSTGALRWAVLIVLCGLAIILVVGFTSHPGVPPNLIEESVIGMVSTAPMCAVAAVLLTSPRRLLLLVLFFVLTVTSVAVVTVDAPDRTVLLALTVSMWLAFTLASWWIAQSVPRVMHRIAAIGRAHRAERHASELEAQRRQDARLLHDTVLATLTLLAHSGVGVSPTALQKQAGDDARLLRQLRLGGLPTPRRSGAYSLEPATVLTLGDTLDAVRQRFERMGLTVNWHGCGQVQLHSNVLDSFLLALSECLENVRRHSGVDHADVTITDDATTVRAMVTDTGVGFDLGQVGSERLGVAESVIARLRDVGGNARLFSSPGAGTTVVLEVPK</sequence>
<dbReference type="Proteomes" id="UP000297654">
    <property type="component" value="Unassembled WGS sequence"/>
</dbReference>
<evidence type="ECO:0000259" key="4">
    <source>
        <dbReference type="Pfam" id="PF02518"/>
    </source>
</evidence>
<dbReference type="PROSITE" id="PS51257">
    <property type="entry name" value="PROKAR_LIPOPROTEIN"/>
    <property type="match status" value="1"/>
</dbReference>
<evidence type="ECO:0000313" key="5">
    <source>
        <dbReference type="EMBL" id="TFB82002.1"/>
    </source>
</evidence>
<dbReference type="AlphaFoldDB" id="A0A1H8JUK0"/>
<gene>
    <name evidence="5" type="ORF">E3O10_18070</name>
</gene>
<keyword evidence="1" id="KW-0808">Transferase</keyword>
<dbReference type="Pfam" id="PF02518">
    <property type="entry name" value="HATPase_c"/>
    <property type="match status" value="1"/>
</dbReference>
<keyword evidence="6" id="KW-1185">Reference proteome</keyword>
<evidence type="ECO:0000313" key="6">
    <source>
        <dbReference type="Proteomes" id="UP000297654"/>
    </source>
</evidence>
<comment type="caution">
    <text evidence="5">The sequence shown here is derived from an EMBL/GenBank/DDBJ whole genome shotgun (WGS) entry which is preliminary data.</text>
</comment>
<protein>
    <submittedName>
        <fullName evidence="5">Histidine kinase</fullName>
    </submittedName>
</protein>
<keyword evidence="3" id="KW-0902">Two-component regulatory system</keyword>
<evidence type="ECO:0000256" key="3">
    <source>
        <dbReference type="ARBA" id="ARBA00023012"/>
    </source>
</evidence>
<organism evidence="5 6">
    <name type="scientific">Cryobacterium luteum</name>
    <dbReference type="NCBI Taxonomy" id="1424661"/>
    <lineage>
        <taxon>Bacteria</taxon>
        <taxon>Bacillati</taxon>
        <taxon>Actinomycetota</taxon>
        <taxon>Actinomycetes</taxon>
        <taxon>Micrococcales</taxon>
        <taxon>Microbacteriaceae</taxon>
        <taxon>Cryobacterium</taxon>
    </lineage>
</organism>
<dbReference type="STRING" id="1424661.SAMN05216281_11624"/>
<dbReference type="RefSeq" id="WP_092111586.1">
    <property type="nucleotide sequence ID" value="NZ_FOCN01000016.1"/>
</dbReference>
<dbReference type="PANTHER" id="PTHR24421">
    <property type="entry name" value="NITRATE/NITRITE SENSOR PROTEIN NARX-RELATED"/>
    <property type="match status" value="1"/>
</dbReference>
<dbReference type="OrthoDB" id="5125370at2"/>
<dbReference type="EMBL" id="SOFF01000063">
    <property type="protein sequence ID" value="TFB82002.1"/>
    <property type="molecule type" value="Genomic_DNA"/>
</dbReference>
<dbReference type="SUPFAM" id="SSF55874">
    <property type="entry name" value="ATPase domain of HSP90 chaperone/DNA topoisomerase II/histidine kinase"/>
    <property type="match status" value="1"/>
</dbReference>
<dbReference type="GO" id="GO:0000160">
    <property type="term" value="P:phosphorelay signal transduction system"/>
    <property type="evidence" value="ECO:0007669"/>
    <property type="project" value="UniProtKB-KW"/>
</dbReference>
<dbReference type="InterPro" id="IPR050482">
    <property type="entry name" value="Sensor_HK_TwoCompSys"/>
</dbReference>
<dbReference type="InterPro" id="IPR036890">
    <property type="entry name" value="HATPase_C_sf"/>
</dbReference>
<dbReference type="GO" id="GO:0016301">
    <property type="term" value="F:kinase activity"/>
    <property type="evidence" value="ECO:0007669"/>
    <property type="project" value="UniProtKB-KW"/>
</dbReference>
<keyword evidence="2 5" id="KW-0418">Kinase</keyword>
<reference evidence="5 6" key="1">
    <citation type="submission" date="2019-03" db="EMBL/GenBank/DDBJ databases">
        <title>Genomics of glacier-inhabiting Cryobacterium strains.</title>
        <authorList>
            <person name="Liu Q."/>
            <person name="Xin Y.-H."/>
        </authorList>
    </citation>
    <scope>NUCLEOTIDE SEQUENCE [LARGE SCALE GENOMIC DNA]</scope>
    <source>
        <strain evidence="5 6">Hh15</strain>
    </source>
</reference>
<feature type="domain" description="Histidine kinase/HSP90-like ATPase" evidence="4">
    <location>
        <begin position="303"/>
        <end position="388"/>
    </location>
</feature>
<accession>A0A1H8JUK0</accession>
<evidence type="ECO:0000256" key="1">
    <source>
        <dbReference type="ARBA" id="ARBA00022679"/>
    </source>
</evidence>